<protein>
    <recommendedName>
        <fullName evidence="3">F-box associated domain-containing protein</fullName>
    </recommendedName>
</protein>
<dbReference type="Gramene" id="ONK73188">
    <property type="protein sequence ID" value="ONK73188"/>
    <property type="gene ID" value="A4U43_C04F28180"/>
</dbReference>
<evidence type="ECO:0008006" key="3">
    <source>
        <dbReference type="Google" id="ProtNLM"/>
    </source>
</evidence>
<reference evidence="2" key="1">
    <citation type="journal article" date="2017" name="Nat. Commun.">
        <title>The asparagus genome sheds light on the origin and evolution of a young Y chromosome.</title>
        <authorList>
            <person name="Harkess A."/>
            <person name="Zhou J."/>
            <person name="Xu C."/>
            <person name="Bowers J.E."/>
            <person name="Van der Hulst R."/>
            <person name="Ayyampalayam S."/>
            <person name="Mercati F."/>
            <person name="Riccardi P."/>
            <person name="McKain M.R."/>
            <person name="Kakrana A."/>
            <person name="Tang H."/>
            <person name="Ray J."/>
            <person name="Groenendijk J."/>
            <person name="Arikit S."/>
            <person name="Mathioni S.M."/>
            <person name="Nakano M."/>
            <person name="Shan H."/>
            <person name="Telgmann-Rauber A."/>
            <person name="Kanno A."/>
            <person name="Yue Z."/>
            <person name="Chen H."/>
            <person name="Li W."/>
            <person name="Chen Y."/>
            <person name="Xu X."/>
            <person name="Zhang Y."/>
            <person name="Luo S."/>
            <person name="Chen H."/>
            <person name="Gao J."/>
            <person name="Mao Z."/>
            <person name="Pires J.C."/>
            <person name="Luo M."/>
            <person name="Kudrna D."/>
            <person name="Wing R.A."/>
            <person name="Meyers B.C."/>
            <person name="Yi K."/>
            <person name="Kong H."/>
            <person name="Lavrijsen P."/>
            <person name="Sunseri F."/>
            <person name="Falavigna A."/>
            <person name="Ye Y."/>
            <person name="Leebens-Mack J.H."/>
            <person name="Chen G."/>
        </authorList>
    </citation>
    <scope>NUCLEOTIDE SEQUENCE [LARGE SCALE GENOMIC DNA]</scope>
    <source>
        <strain evidence="2">cv. DH0086</strain>
    </source>
</reference>
<evidence type="ECO:0000313" key="1">
    <source>
        <dbReference type="EMBL" id="ONK73188.1"/>
    </source>
</evidence>
<organism evidence="1 2">
    <name type="scientific">Asparagus officinalis</name>
    <name type="common">Garden asparagus</name>
    <dbReference type="NCBI Taxonomy" id="4686"/>
    <lineage>
        <taxon>Eukaryota</taxon>
        <taxon>Viridiplantae</taxon>
        <taxon>Streptophyta</taxon>
        <taxon>Embryophyta</taxon>
        <taxon>Tracheophyta</taxon>
        <taxon>Spermatophyta</taxon>
        <taxon>Magnoliopsida</taxon>
        <taxon>Liliopsida</taxon>
        <taxon>Asparagales</taxon>
        <taxon>Asparagaceae</taxon>
        <taxon>Asparagoideae</taxon>
        <taxon>Asparagus</taxon>
    </lineage>
</organism>
<gene>
    <name evidence="1" type="ORF">A4U43_C04F28180</name>
</gene>
<dbReference type="Proteomes" id="UP000243459">
    <property type="component" value="Chromosome 4"/>
</dbReference>
<dbReference type="PANTHER" id="PTHR35546">
    <property type="entry name" value="F-BOX PROTEIN INTERACTION DOMAIN PROTEIN-RELATED"/>
    <property type="match status" value="1"/>
</dbReference>
<evidence type="ECO:0000313" key="2">
    <source>
        <dbReference type="Proteomes" id="UP000243459"/>
    </source>
</evidence>
<dbReference type="OMA" id="EPMIKEC"/>
<sequence length="177" mass="20243">MFDSGSGDWVEHRVDWGIDSNAVSATVRYMDGVLYLLARTKQVVCVRLDDMSTGLMELPEPMIKECCVWKVGGRLHYSNSDGQRLRIWASSDGDEEGGGWLLKHCVSFDKMEQVKVFGLHPERDVVYLGVKGRLVAYDVCEKRIEEAWELEEEKGYLIQVWVFPFSKYLEHCLDSAA</sequence>
<keyword evidence="2" id="KW-1185">Reference proteome</keyword>
<dbReference type="InterPro" id="IPR055290">
    <property type="entry name" value="At3g26010-like"/>
</dbReference>
<accession>A0A5P1F488</accession>
<name>A0A5P1F488_ASPOF</name>
<proteinExistence type="predicted"/>
<dbReference type="AlphaFoldDB" id="A0A5P1F488"/>
<dbReference type="PANTHER" id="PTHR35546:SF130">
    <property type="entry name" value="EXPRESSED PROTEIN"/>
    <property type="match status" value="1"/>
</dbReference>
<dbReference type="EMBL" id="CM007384">
    <property type="protein sequence ID" value="ONK73188.1"/>
    <property type="molecule type" value="Genomic_DNA"/>
</dbReference>